<reference evidence="1" key="2">
    <citation type="submission" date="2021-09" db="EMBL/GenBank/DDBJ databases">
        <authorList>
            <person name="Jia N."/>
            <person name="Wang J."/>
            <person name="Shi W."/>
            <person name="Du L."/>
            <person name="Sun Y."/>
            <person name="Zhan W."/>
            <person name="Jiang J."/>
            <person name="Wang Q."/>
            <person name="Zhang B."/>
            <person name="Ji P."/>
            <person name="Sakyi L.B."/>
            <person name="Cui X."/>
            <person name="Yuan T."/>
            <person name="Jiang B."/>
            <person name="Yang W."/>
            <person name="Lam T.T.-Y."/>
            <person name="Chang Q."/>
            <person name="Ding S."/>
            <person name="Wang X."/>
            <person name="Zhu J."/>
            <person name="Ruan X."/>
            <person name="Zhao L."/>
            <person name="Wei J."/>
            <person name="Que T."/>
            <person name="Du C."/>
            <person name="Cheng J."/>
            <person name="Dai P."/>
            <person name="Han X."/>
            <person name="Huang E."/>
            <person name="Gao Y."/>
            <person name="Liu J."/>
            <person name="Shao H."/>
            <person name="Ye R."/>
            <person name="Li L."/>
            <person name="Wei W."/>
            <person name="Wang X."/>
            <person name="Wang C."/>
            <person name="Huo Q."/>
            <person name="Li W."/>
            <person name="Guo W."/>
            <person name="Chen H."/>
            <person name="Chen S."/>
            <person name="Zhou L."/>
            <person name="Zhou L."/>
            <person name="Ni X."/>
            <person name="Tian J."/>
            <person name="Zhou Y."/>
            <person name="Sheng Y."/>
            <person name="Liu T."/>
            <person name="Pan Y."/>
            <person name="Xia L."/>
            <person name="Li J."/>
            <person name="Zhao F."/>
            <person name="Cao W."/>
        </authorList>
    </citation>
    <scope>NUCLEOTIDE SEQUENCE</scope>
    <source>
        <strain evidence="1">Rmic-2018</strain>
        <tissue evidence="1">Larvae</tissue>
    </source>
</reference>
<dbReference type="Gene3D" id="4.10.410.10">
    <property type="entry name" value="Pancreatic trypsin inhibitor Kunitz domain"/>
    <property type="match status" value="1"/>
</dbReference>
<organism evidence="1 2">
    <name type="scientific">Rhipicephalus microplus</name>
    <name type="common">Cattle tick</name>
    <name type="synonym">Boophilus microplus</name>
    <dbReference type="NCBI Taxonomy" id="6941"/>
    <lineage>
        <taxon>Eukaryota</taxon>
        <taxon>Metazoa</taxon>
        <taxon>Ecdysozoa</taxon>
        <taxon>Arthropoda</taxon>
        <taxon>Chelicerata</taxon>
        <taxon>Arachnida</taxon>
        <taxon>Acari</taxon>
        <taxon>Parasitiformes</taxon>
        <taxon>Ixodida</taxon>
        <taxon>Ixodoidea</taxon>
        <taxon>Ixodidae</taxon>
        <taxon>Rhipicephalinae</taxon>
        <taxon>Rhipicephalus</taxon>
        <taxon>Boophilus</taxon>
    </lineage>
</organism>
<dbReference type="Proteomes" id="UP000821866">
    <property type="component" value="Unassembled WGS sequence"/>
</dbReference>
<keyword evidence="2" id="KW-1185">Reference proteome</keyword>
<gene>
    <name evidence="1" type="ORF">HPB51_026682</name>
</gene>
<dbReference type="GO" id="GO:0004867">
    <property type="term" value="F:serine-type endopeptidase inhibitor activity"/>
    <property type="evidence" value="ECO:0007669"/>
    <property type="project" value="InterPro"/>
</dbReference>
<name>A0A9J6D2F8_RHIMP</name>
<reference evidence="1" key="1">
    <citation type="journal article" date="2020" name="Cell">
        <title>Large-Scale Comparative Analyses of Tick Genomes Elucidate Their Genetic Diversity and Vector Capacities.</title>
        <authorList>
            <consortium name="Tick Genome and Microbiome Consortium (TIGMIC)"/>
            <person name="Jia N."/>
            <person name="Wang J."/>
            <person name="Shi W."/>
            <person name="Du L."/>
            <person name="Sun Y."/>
            <person name="Zhan W."/>
            <person name="Jiang J.F."/>
            <person name="Wang Q."/>
            <person name="Zhang B."/>
            <person name="Ji P."/>
            <person name="Bell-Sakyi L."/>
            <person name="Cui X.M."/>
            <person name="Yuan T.T."/>
            <person name="Jiang B.G."/>
            <person name="Yang W.F."/>
            <person name="Lam T.T."/>
            <person name="Chang Q.C."/>
            <person name="Ding S.J."/>
            <person name="Wang X.J."/>
            <person name="Zhu J.G."/>
            <person name="Ruan X.D."/>
            <person name="Zhao L."/>
            <person name="Wei J.T."/>
            <person name="Ye R.Z."/>
            <person name="Que T.C."/>
            <person name="Du C.H."/>
            <person name="Zhou Y.H."/>
            <person name="Cheng J.X."/>
            <person name="Dai P.F."/>
            <person name="Guo W.B."/>
            <person name="Han X.H."/>
            <person name="Huang E.J."/>
            <person name="Li L.F."/>
            <person name="Wei W."/>
            <person name="Gao Y.C."/>
            <person name="Liu J.Z."/>
            <person name="Shao H.Z."/>
            <person name="Wang X."/>
            <person name="Wang C.C."/>
            <person name="Yang T.C."/>
            <person name="Huo Q.B."/>
            <person name="Li W."/>
            <person name="Chen H.Y."/>
            <person name="Chen S.E."/>
            <person name="Zhou L.G."/>
            <person name="Ni X.B."/>
            <person name="Tian J.H."/>
            <person name="Sheng Y."/>
            <person name="Liu T."/>
            <person name="Pan Y.S."/>
            <person name="Xia L.Y."/>
            <person name="Li J."/>
            <person name="Zhao F."/>
            <person name="Cao W.C."/>
        </authorList>
    </citation>
    <scope>NUCLEOTIDE SEQUENCE</scope>
    <source>
        <strain evidence="1">Rmic-2018</strain>
    </source>
</reference>
<dbReference type="InterPro" id="IPR036880">
    <property type="entry name" value="Kunitz_BPTI_sf"/>
</dbReference>
<evidence type="ECO:0000313" key="2">
    <source>
        <dbReference type="Proteomes" id="UP000821866"/>
    </source>
</evidence>
<comment type="caution">
    <text evidence="1">The sequence shown here is derived from an EMBL/GenBank/DDBJ whole genome shotgun (WGS) entry which is preliminary data.</text>
</comment>
<evidence type="ECO:0000313" key="1">
    <source>
        <dbReference type="EMBL" id="KAH7986352.1"/>
    </source>
</evidence>
<sequence length="249" mass="28789">MNTVPVHYYTSTNCPILRKEERIHNYKMKNNVGYRMAKDASYRHHLCDTVFYTHCPMTTREFYFSGSTNSCARATTSYGVEVCNRSPTKFASETSCHKTCVHPIRPSGRCLKRPVFSQCKSADLRRPWWFIEGETCRPWNFPFGRCPMDDGDLFDSREFCTRRCLDNQTYSELCRTPPSGSCTVHYLKYPYFAFRLPGALKMQCLKTSALSLRRQICRTGTNRFPSIGSCKRTCTRDATSTYHNSVPLT</sequence>
<proteinExistence type="predicted"/>
<dbReference type="EMBL" id="JABSTU010001223">
    <property type="protein sequence ID" value="KAH7986352.1"/>
    <property type="molecule type" value="Genomic_DNA"/>
</dbReference>
<protein>
    <submittedName>
        <fullName evidence="1">Uncharacterized protein</fullName>
    </submittedName>
</protein>
<dbReference type="AlphaFoldDB" id="A0A9J6D2F8"/>
<accession>A0A9J6D2F8</accession>